<dbReference type="InterPro" id="IPR020846">
    <property type="entry name" value="MFS_dom"/>
</dbReference>
<feature type="transmembrane region" description="Helical" evidence="4">
    <location>
        <begin position="269"/>
        <end position="288"/>
    </location>
</feature>
<feature type="transmembrane region" description="Helical" evidence="4">
    <location>
        <begin position="79"/>
        <end position="97"/>
    </location>
</feature>
<accession>A0A1T0AD29</accession>
<dbReference type="PANTHER" id="PTHR23523">
    <property type="match status" value="1"/>
</dbReference>
<feature type="transmembrane region" description="Helical" evidence="4">
    <location>
        <begin position="136"/>
        <end position="155"/>
    </location>
</feature>
<dbReference type="InterPro" id="IPR011701">
    <property type="entry name" value="MFS"/>
</dbReference>
<evidence type="ECO:0000313" key="8">
    <source>
        <dbReference type="Proteomes" id="UP000190435"/>
    </source>
</evidence>
<dbReference type="Gene3D" id="1.20.1250.20">
    <property type="entry name" value="MFS general substrate transporter like domains"/>
    <property type="match status" value="1"/>
</dbReference>
<feature type="domain" description="Major facilitator superfamily (MFS) profile" evidence="5">
    <location>
        <begin position="9"/>
        <end position="413"/>
    </location>
</feature>
<dbReference type="RefSeq" id="WP_078275595.1">
    <property type="nucleotide sequence ID" value="NZ_MUXU01000005.1"/>
</dbReference>
<evidence type="ECO:0000259" key="5">
    <source>
        <dbReference type="PROSITE" id="PS50850"/>
    </source>
</evidence>
<feature type="transmembrane region" description="Helical" evidence="4">
    <location>
        <begin position="387"/>
        <end position="408"/>
    </location>
</feature>
<keyword evidence="3 4" id="KW-0472">Membrane</keyword>
<dbReference type="AlphaFoldDB" id="A0A1T0AD29"/>
<dbReference type="Pfam" id="PF07690">
    <property type="entry name" value="MFS_1"/>
    <property type="match status" value="1"/>
</dbReference>
<organism evidence="6 8">
    <name type="scientific">Moraxella caviae</name>
    <dbReference type="NCBI Taxonomy" id="34060"/>
    <lineage>
        <taxon>Bacteria</taxon>
        <taxon>Pseudomonadati</taxon>
        <taxon>Pseudomonadota</taxon>
        <taxon>Gammaproteobacteria</taxon>
        <taxon>Moraxellales</taxon>
        <taxon>Moraxellaceae</taxon>
        <taxon>Moraxella</taxon>
    </lineage>
</organism>
<feature type="transmembrane region" description="Helical" evidence="4">
    <location>
        <begin position="49"/>
        <end position="67"/>
    </location>
</feature>
<reference evidence="7 9" key="2">
    <citation type="submission" date="2018-06" db="EMBL/GenBank/DDBJ databases">
        <authorList>
            <consortium name="Pathogen Informatics"/>
            <person name="Doyle S."/>
        </authorList>
    </citation>
    <scope>NUCLEOTIDE SEQUENCE [LARGE SCALE GENOMIC DNA]</scope>
    <source>
        <strain evidence="7 9">NCTC10293</strain>
    </source>
</reference>
<protein>
    <submittedName>
        <fullName evidence="7">Inner membrane transport protein YeaN</fullName>
    </submittedName>
    <submittedName>
        <fullName evidence="6">MFS transporter</fullName>
    </submittedName>
</protein>
<dbReference type="OrthoDB" id="5317164at2"/>
<dbReference type="EMBL" id="UGQE01000001">
    <property type="protein sequence ID" value="STZ10485.1"/>
    <property type="molecule type" value="Genomic_DNA"/>
</dbReference>
<feature type="transmembrane region" description="Helical" evidence="4">
    <location>
        <begin position="325"/>
        <end position="346"/>
    </location>
</feature>
<dbReference type="PROSITE" id="PS50850">
    <property type="entry name" value="MFS"/>
    <property type="match status" value="1"/>
</dbReference>
<keyword evidence="1 4" id="KW-0812">Transmembrane</keyword>
<dbReference type="InterPro" id="IPR036259">
    <property type="entry name" value="MFS_trans_sf"/>
</dbReference>
<feature type="transmembrane region" description="Helical" evidence="4">
    <location>
        <begin position="358"/>
        <end position="381"/>
    </location>
</feature>
<evidence type="ECO:0000256" key="2">
    <source>
        <dbReference type="ARBA" id="ARBA00022989"/>
    </source>
</evidence>
<dbReference type="SUPFAM" id="SSF103473">
    <property type="entry name" value="MFS general substrate transporter"/>
    <property type="match status" value="1"/>
</dbReference>
<evidence type="ECO:0000256" key="4">
    <source>
        <dbReference type="SAM" id="Phobius"/>
    </source>
</evidence>
<proteinExistence type="predicted"/>
<keyword evidence="2 4" id="KW-1133">Transmembrane helix</keyword>
<feature type="transmembrane region" description="Helical" evidence="4">
    <location>
        <begin position="300"/>
        <end position="319"/>
    </location>
</feature>
<dbReference type="Proteomes" id="UP000255279">
    <property type="component" value="Unassembled WGS sequence"/>
</dbReference>
<feature type="transmembrane region" description="Helical" evidence="4">
    <location>
        <begin position="161"/>
        <end position="184"/>
    </location>
</feature>
<evidence type="ECO:0000256" key="1">
    <source>
        <dbReference type="ARBA" id="ARBA00022692"/>
    </source>
</evidence>
<name>A0A1T0AD29_9GAMM</name>
<dbReference type="Proteomes" id="UP000190435">
    <property type="component" value="Unassembled WGS sequence"/>
</dbReference>
<evidence type="ECO:0000313" key="7">
    <source>
        <dbReference type="EMBL" id="STZ10485.1"/>
    </source>
</evidence>
<dbReference type="InterPro" id="IPR052524">
    <property type="entry name" value="MFS_Cyanate_Porter"/>
</dbReference>
<feature type="transmembrane region" description="Helical" evidence="4">
    <location>
        <begin position="103"/>
        <end position="124"/>
    </location>
</feature>
<dbReference type="STRING" id="34060.B0181_00795"/>
<feature type="transmembrane region" description="Helical" evidence="4">
    <location>
        <begin position="240"/>
        <end position="263"/>
    </location>
</feature>
<evidence type="ECO:0000313" key="6">
    <source>
        <dbReference type="EMBL" id="OOR93211.1"/>
    </source>
</evidence>
<keyword evidence="8" id="KW-1185">Reference proteome</keyword>
<dbReference type="PANTHER" id="PTHR23523:SF2">
    <property type="entry name" value="2-NITROIMIDAZOLE TRANSPORTER"/>
    <property type="match status" value="1"/>
</dbReference>
<dbReference type="EMBL" id="MUXU01000005">
    <property type="protein sequence ID" value="OOR93211.1"/>
    <property type="molecule type" value="Genomic_DNA"/>
</dbReference>
<evidence type="ECO:0000313" key="9">
    <source>
        <dbReference type="Proteomes" id="UP000255279"/>
    </source>
</evidence>
<dbReference type="GO" id="GO:0022857">
    <property type="term" value="F:transmembrane transporter activity"/>
    <property type="evidence" value="ECO:0007669"/>
    <property type="project" value="InterPro"/>
</dbReference>
<sequence length="417" mass="44928">MNRHTPAIPLALIIVGLVLAAMNMRSPIVMIGSIFPMLADSFAMTAAQIGYLGALPMPLFALGALVAPSLAKRFGIEPMMIVMTLLLSLGVAGRAWLDMTTLFIGTLLVALAIGMLNALTAPFIKKHAPNHIASATGIFSLSMSVLAGLAAWAVVPLSENFGWRMALSFWAVFGMMAAGIWLIVLQKHRSHTAKPITLQSDQQTTQTTTQTHTITMEHTSAEAVRTFNPWRSVAAWQMSVFLGLQSLMFYWAASFLTAVGMGYGMTLGAATQLMLAFQLAAPPAILLLTFLMKRGFSTQLFGLICAILNALGVAGLLWLPAYSVFWAAMMGFGGAATFTLMLMMFSVRTGSFETARDLSGMAQAVGYSLAFFGPMGLGLIFEQTQNWHTPLFVLFVLMAINIPFGFLASKSERVDAN</sequence>
<gene>
    <name evidence="7" type="primary">yeaN</name>
    <name evidence="6" type="ORF">B0181_00795</name>
    <name evidence="7" type="ORF">NCTC10293_00820</name>
</gene>
<evidence type="ECO:0000256" key="3">
    <source>
        <dbReference type="ARBA" id="ARBA00023136"/>
    </source>
</evidence>
<reference evidence="6 8" key="1">
    <citation type="submission" date="2017-02" db="EMBL/GenBank/DDBJ databases">
        <title>Draft genome sequence of Moraxella caviae CCUG 355 type strain.</title>
        <authorList>
            <person name="Engstrom-Jakobsson H."/>
            <person name="Salva-Serra F."/>
            <person name="Thorell K."/>
            <person name="Gonzales-Siles L."/>
            <person name="Karlsson R."/>
            <person name="Boulund F."/>
            <person name="Engstrand L."/>
            <person name="Moore E."/>
        </authorList>
    </citation>
    <scope>NUCLEOTIDE SEQUENCE [LARGE SCALE GENOMIC DNA]</scope>
    <source>
        <strain evidence="6 8">CCUG 355</strain>
    </source>
</reference>